<sequence length="150" mass="16941">MAKTSLLSSSISTPIISSWSLSALSSIRFIILLVISVLIPSATPPPFLMLFFSSRLVLSFLKIFSIHGHDGQDVILDYLDITDIGFRNCWTKMTSRVFHVEFISVEINLSKTVATKMTRIDGKSKLLDINMLMQIRIKKRNFGNEIFTLV</sequence>
<keyword evidence="1" id="KW-1133">Transmembrane helix</keyword>
<keyword evidence="1" id="KW-0472">Membrane</keyword>
<protein>
    <submittedName>
        <fullName evidence="2">Uncharacterized protein</fullName>
    </submittedName>
</protein>
<feature type="transmembrane region" description="Helical" evidence="1">
    <location>
        <begin position="21"/>
        <end position="41"/>
    </location>
</feature>
<comment type="caution">
    <text evidence="2">The sequence shown here is derived from an EMBL/GenBank/DDBJ whole genome shotgun (WGS) entry which is preliminary data.</text>
</comment>
<name>A0A3M7SYW6_BRAPC</name>
<keyword evidence="1" id="KW-0812">Transmembrane</keyword>
<proteinExistence type="predicted"/>
<dbReference type="AlphaFoldDB" id="A0A3M7SYW6"/>
<evidence type="ECO:0000313" key="2">
    <source>
        <dbReference type="EMBL" id="RNA40760.1"/>
    </source>
</evidence>
<dbReference type="Proteomes" id="UP000276133">
    <property type="component" value="Unassembled WGS sequence"/>
</dbReference>
<evidence type="ECO:0000256" key="1">
    <source>
        <dbReference type="SAM" id="Phobius"/>
    </source>
</evidence>
<dbReference type="EMBL" id="REGN01000598">
    <property type="protein sequence ID" value="RNA40760.1"/>
    <property type="molecule type" value="Genomic_DNA"/>
</dbReference>
<organism evidence="2 3">
    <name type="scientific">Brachionus plicatilis</name>
    <name type="common">Marine rotifer</name>
    <name type="synonym">Brachionus muelleri</name>
    <dbReference type="NCBI Taxonomy" id="10195"/>
    <lineage>
        <taxon>Eukaryota</taxon>
        <taxon>Metazoa</taxon>
        <taxon>Spiralia</taxon>
        <taxon>Gnathifera</taxon>
        <taxon>Rotifera</taxon>
        <taxon>Eurotatoria</taxon>
        <taxon>Monogononta</taxon>
        <taxon>Pseudotrocha</taxon>
        <taxon>Ploima</taxon>
        <taxon>Brachionidae</taxon>
        <taxon>Brachionus</taxon>
    </lineage>
</organism>
<reference evidence="2 3" key="1">
    <citation type="journal article" date="2018" name="Sci. Rep.">
        <title>Genomic signatures of local adaptation to the degree of environmental predictability in rotifers.</title>
        <authorList>
            <person name="Franch-Gras L."/>
            <person name="Hahn C."/>
            <person name="Garcia-Roger E.M."/>
            <person name="Carmona M.J."/>
            <person name="Serra M."/>
            <person name="Gomez A."/>
        </authorList>
    </citation>
    <scope>NUCLEOTIDE SEQUENCE [LARGE SCALE GENOMIC DNA]</scope>
    <source>
        <strain evidence="2">HYR1</strain>
    </source>
</reference>
<evidence type="ECO:0000313" key="3">
    <source>
        <dbReference type="Proteomes" id="UP000276133"/>
    </source>
</evidence>
<accession>A0A3M7SYW6</accession>
<gene>
    <name evidence="2" type="ORF">BpHYR1_003385</name>
</gene>
<keyword evidence="3" id="KW-1185">Reference proteome</keyword>